<proteinExistence type="predicted"/>
<organism evidence="1 2">
    <name type="scientific">Streptomyces olivochromogenes</name>
    <dbReference type="NCBI Taxonomy" id="1963"/>
    <lineage>
        <taxon>Bacteria</taxon>
        <taxon>Bacillati</taxon>
        <taxon>Actinomycetota</taxon>
        <taxon>Actinomycetes</taxon>
        <taxon>Kitasatosporales</taxon>
        <taxon>Streptomycetaceae</taxon>
        <taxon>Streptomyces</taxon>
    </lineage>
</organism>
<accession>A0A250V9K5</accession>
<comment type="caution">
    <text evidence="1">The sequence shown here is derived from an EMBL/GenBank/DDBJ whole genome shotgun (WGS) entry which is preliminary data.</text>
</comment>
<dbReference type="AlphaFoldDB" id="A0A250V9K5"/>
<protein>
    <submittedName>
        <fullName evidence="1">Uncharacterized protein</fullName>
    </submittedName>
</protein>
<evidence type="ECO:0000313" key="1">
    <source>
        <dbReference type="EMBL" id="GAX50855.1"/>
    </source>
</evidence>
<gene>
    <name evidence="1" type="ORF">SO3561_02354</name>
</gene>
<sequence length="45" mass="5241">MTTAAYSPYWRIWITEATDEEGPADAVEYHSNLFPEINSSKNMRF</sequence>
<evidence type="ECO:0000313" key="2">
    <source>
        <dbReference type="Proteomes" id="UP000217446"/>
    </source>
</evidence>
<reference evidence="2" key="1">
    <citation type="submission" date="2017-05" db="EMBL/GenBank/DDBJ databases">
        <title>Streptomyces olivochromogenes NBRC 3561 whole genome shotgun sequence.</title>
        <authorList>
            <person name="Dohra H."/>
            <person name="Kodani S."/>
        </authorList>
    </citation>
    <scope>NUCLEOTIDE SEQUENCE [LARGE SCALE GENOMIC DNA]</scope>
    <source>
        <strain evidence="2">NBRC 3561</strain>
    </source>
</reference>
<dbReference type="EMBL" id="BDQI01000003">
    <property type="protein sequence ID" value="GAX50855.1"/>
    <property type="molecule type" value="Genomic_DNA"/>
</dbReference>
<keyword evidence="2" id="KW-1185">Reference proteome</keyword>
<name>A0A250V9K5_STROL</name>
<dbReference type="Proteomes" id="UP000217446">
    <property type="component" value="Unassembled WGS sequence"/>
</dbReference>